<evidence type="ECO:0000256" key="1">
    <source>
        <dbReference type="SAM" id="SignalP"/>
    </source>
</evidence>
<accession>F4RSU2</accession>
<evidence type="ECO:0000313" key="3">
    <source>
        <dbReference type="Proteomes" id="UP000001072"/>
    </source>
</evidence>
<dbReference type="AlphaFoldDB" id="F4RSU2"/>
<dbReference type="Proteomes" id="UP000001072">
    <property type="component" value="Unassembled WGS sequence"/>
</dbReference>
<name>F4RSU2_MELLP</name>
<protein>
    <submittedName>
        <fullName evidence="2">Secreted protein</fullName>
    </submittedName>
</protein>
<dbReference type="EMBL" id="GL883118">
    <property type="protein sequence ID" value="EGG04546.1"/>
    <property type="molecule type" value="Genomic_DNA"/>
</dbReference>
<dbReference type="RefSeq" id="XP_007412337.1">
    <property type="nucleotide sequence ID" value="XM_007412275.1"/>
</dbReference>
<reference evidence="3" key="1">
    <citation type="journal article" date="2011" name="Proc. Natl. Acad. Sci. U.S.A.">
        <title>Obligate biotrophy features unraveled by the genomic analysis of rust fungi.</title>
        <authorList>
            <person name="Duplessis S."/>
            <person name="Cuomo C.A."/>
            <person name="Lin Y.-C."/>
            <person name="Aerts A."/>
            <person name="Tisserant E."/>
            <person name="Veneault-Fourrey C."/>
            <person name="Joly D.L."/>
            <person name="Hacquard S."/>
            <person name="Amselem J."/>
            <person name="Cantarel B.L."/>
            <person name="Chiu R."/>
            <person name="Coutinho P.M."/>
            <person name="Feau N."/>
            <person name="Field M."/>
            <person name="Frey P."/>
            <person name="Gelhaye E."/>
            <person name="Goldberg J."/>
            <person name="Grabherr M.G."/>
            <person name="Kodira C.D."/>
            <person name="Kohler A."/>
            <person name="Kuees U."/>
            <person name="Lindquist E.A."/>
            <person name="Lucas S.M."/>
            <person name="Mago R."/>
            <person name="Mauceli E."/>
            <person name="Morin E."/>
            <person name="Murat C."/>
            <person name="Pangilinan J.L."/>
            <person name="Park R."/>
            <person name="Pearson M."/>
            <person name="Quesneville H."/>
            <person name="Rouhier N."/>
            <person name="Sakthikumar S."/>
            <person name="Salamov A.A."/>
            <person name="Schmutz J."/>
            <person name="Selles B."/>
            <person name="Shapiro H."/>
            <person name="Tanguay P."/>
            <person name="Tuskan G.A."/>
            <person name="Henrissat B."/>
            <person name="Van de Peer Y."/>
            <person name="Rouze P."/>
            <person name="Ellis J.G."/>
            <person name="Dodds P.N."/>
            <person name="Schein J.E."/>
            <person name="Zhong S."/>
            <person name="Hamelin R.C."/>
            <person name="Grigoriev I.V."/>
            <person name="Szabo L.J."/>
            <person name="Martin F."/>
        </authorList>
    </citation>
    <scope>NUCLEOTIDE SEQUENCE [LARGE SCALE GENOMIC DNA]</scope>
    <source>
        <strain evidence="3">98AG31 / pathotype 3-4-7</strain>
    </source>
</reference>
<sequence>MIFRTYILIIFSLLTLFGKSNSRSCKWAFERVPKDPAHSYCSDQWLTYIYPTADCKPQKDPKGLPTASNCESMQFCNAACPTWRASGLRKMNQATSYMCDILTKKGATRSQDQYTKIKCQILTNVVACDGKGVLVGKDIP</sequence>
<dbReference type="OrthoDB" id="10468721at2759"/>
<dbReference type="VEuPathDB" id="FungiDB:MELLADRAFT_124045"/>
<feature type="chain" id="PRO_5003321761" evidence="1">
    <location>
        <begin position="23"/>
        <end position="140"/>
    </location>
</feature>
<keyword evidence="3" id="KW-1185">Reference proteome</keyword>
<dbReference type="GeneID" id="18926589"/>
<keyword evidence="1" id="KW-0732">Signal</keyword>
<dbReference type="InParanoid" id="F4RSU2"/>
<dbReference type="KEGG" id="mlr:MELLADRAFT_124045"/>
<evidence type="ECO:0000313" key="2">
    <source>
        <dbReference type="EMBL" id="EGG04546.1"/>
    </source>
</evidence>
<feature type="signal peptide" evidence="1">
    <location>
        <begin position="1"/>
        <end position="22"/>
    </location>
</feature>
<gene>
    <name evidence="2" type="ORF">MELLADRAFT_124045</name>
</gene>
<dbReference type="HOGENOM" id="CLU_1816236_0_0_1"/>
<proteinExistence type="predicted"/>
<organism evidence="3">
    <name type="scientific">Melampsora larici-populina (strain 98AG31 / pathotype 3-4-7)</name>
    <name type="common">Poplar leaf rust fungus</name>
    <dbReference type="NCBI Taxonomy" id="747676"/>
    <lineage>
        <taxon>Eukaryota</taxon>
        <taxon>Fungi</taxon>
        <taxon>Dikarya</taxon>
        <taxon>Basidiomycota</taxon>
        <taxon>Pucciniomycotina</taxon>
        <taxon>Pucciniomycetes</taxon>
        <taxon>Pucciniales</taxon>
        <taxon>Melampsoraceae</taxon>
        <taxon>Melampsora</taxon>
    </lineage>
</organism>